<dbReference type="Pfam" id="PF07670">
    <property type="entry name" value="Gate"/>
    <property type="match status" value="2"/>
</dbReference>
<dbReference type="NCBIfam" id="TIGR00437">
    <property type="entry name" value="feoB"/>
    <property type="match status" value="1"/>
</dbReference>
<dbReference type="GO" id="GO:0015093">
    <property type="term" value="F:ferrous iron transmembrane transporter activity"/>
    <property type="evidence" value="ECO:0007669"/>
    <property type="project" value="UniProtKB-UniRule"/>
</dbReference>
<evidence type="ECO:0000256" key="1">
    <source>
        <dbReference type="ARBA" id="ARBA00004651"/>
    </source>
</evidence>
<evidence type="ECO:0000256" key="10">
    <source>
        <dbReference type="ARBA" id="ARBA00023134"/>
    </source>
</evidence>
<feature type="transmembrane region" description="Helical" evidence="16">
    <location>
        <begin position="645"/>
        <end position="669"/>
    </location>
</feature>
<evidence type="ECO:0000256" key="9">
    <source>
        <dbReference type="ARBA" id="ARBA00023065"/>
    </source>
</evidence>
<dbReference type="CDD" id="cd01879">
    <property type="entry name" value="FeoB"/>
    <property type="match status" value="1"/>
</dbReference>
<evidence type="ECO:0000256" key="6">
    <source>
        <dbReference type="ARBA" id="ARBA00022741"/>
    </source>
</evidence>
<keyword evidence="8 16" id="KW-0408">Iron</keyword>
<feature type="binding site" evidence="15">
    <location>
        <position position="25"/>
    </location>
    <ligand>
        <name>Mg(2+)</name>
        <dbReference type="ChEBI" id="CHEBI:18420"/>
        <label>2</label>
    </ligand>
</feature>
<feature type="transmembrane region" description="Helical" evidence="16">
    <location>
        <begin position="612"/>
        <end position="633"/>
    </location>
</feature>
<evidence type="ECO:0000256" key="12">
    <source>
        <dbReference type="ARBA" id="ARBA00031200"/>
    </source>
</evidence>
<dbReference type="InterPro" id="IPR027417">
    <property type="entry name" value="P-loop_NTPase"/>
</dbReference>
<dbReference type="AlphaFoldDB" id="A0A1J5ILQ3"/>
<keyword evidence="7 16" id="KW-1133">Transmembrane helix</keyword>
<evidence type="ECO:0000256" key="2">
    <source>
        <dbReference type="ARBA" id="ARBA00022448"/>
    </source>
</evidence>
<dbReference type="SUPFAM" id="SSF52540">
    <property type="entry name" value="P-loop containing nucleoside triphosphate hydrolases"/>
    <property type="match status" value="1"/>
</dbReference>
<feature type="transmembrane region" description="Helical" evidence="16">
    <location>
        <begin position="388"/>
        <end position="410"/>
    </location>
</feature>
<feature type="binding site" evidence="15">
    <location>
        <position position="28"/>
    </location>
    <ligand>
        <name>Mg(2+)</name>
        <dbReference type="ChEBI" id="CHEBI:18420"/>
        <label>2</label>
    </ligand>
</feature>
<dbReference type="PANTHER" id="PTHR43185">
    <property type="entry name" value="FERROUS IRON TRANSPORT PROTEIN B"/>
    <property type="match status" value="1"/>
</dbReference>
<dbReference type="Proteomes" id="UP000183245">
    <property type="component" value="Unassembled WGS sequence"/>
</dbReference>
<comment type="function">
    <text evidence="16">Probable transporter of a GTP-driven Fe(2+) uptake system.</text>
</comment>
<dbReference type="PRINTS" id="PR00326">
    <property type="entry name" value="GTP1OBG"/>
</dbReference>
<dbReference type="InterPro" id="IPR030389">
    <property type="entry name" value="G_FEOB_dom"/>
</dbReference>
<dbReference type="EMBL" id="MNZT01000050">
    <property type="protein sequence ID" value="OIP97651.1"/>
    <property type="molecule type" value="Genomic_DNA"/>
</dbReference>
<organism evidence="18 19">
    <name type="scientific">Candidatus Wirthbacteria bacterium CG2_30_54_11</name>
    <dbReference type="NCBI Taxonomy" id="1817892"/>
    <lineage>
        <taxon>Bacteria</taxon>
        <taxon>Candidatus Wirthbacteria</taxon>
    </lineage>
</organism>
<feature type="binding site" evidence="14">
    <location>
        <begin position="14"/>
        <end position="21"/>
    </location>
    <ligand>
        <name>GTP</name>
        <dbReference type="ChEBI" id="CHEBI:37565"/>
        <label>1</label>
    </ligand>
</feature>
<evidence type="ECO:0000256" key="8">
    <source>
        <dbReference type="ARBA" id="ARBA00023004"/>
    </source>
</evidence>
<evidence type="ECO:0000256" key="5">
    <source>
        <dbReference type="ARBA" id="ARBA00022692"/>
    </source>
</evidence>
<sequence>MPAQLKKYTLALTGNPNCGKSVIFNSLTGLHQHVANYPGVTIEQQSGKAKYKGYDLNLIDLPGTYGLTSYTDDETVTRDFLLKNRPDAVINIINATAFERSLYLTLQLLELGIPLLIVLNQSKTAREQGITIDTARLSALLSVPVVSAEATDGKGLDEIIPATVRLIADRAPAERTPYFSPPVYQQLDRIVQKLAGIPALPGGFPPLWLAIKLLEGDRSLAGQLPADLQKHLDESSRELSCTLGQKCGSLIAQDRYAYINGIIKKTYSVVEQGISRTEKIDRIVLHRYLGLPIFFLLMWLMFQLIFSLGAWPTAWLQSAVAALSGGIRSVFPDTLLRAFLTDGLLGGISSVAIFIPQIALVFIALSLLEDSGYMARAAFLMDEWMHRLGLHGRSFVPMILGFGCNVPAIMATRTLTTRREKILTCLIVPFMSCSARLPVYILLTSVFFPLRMQGTILFILYVLGILSAIMMARILGKYIAKKNTSDFILELPDYRTPSFKTVLTFVWIRVKHYILRAGKVIVAASVIVWAATTFPLSASSSGNLASTWAGKLGMLMEPLLRPMGFDWRIAIALMVGFYAKELVISTLGTLYLTGAATADLTTALSSAMTPRVAFALMIFVLLYTPCLATVTVIKQEIGKRWMTVSIILSLIWAYTASLIVATAGLLLGFR</sequence>
<dbReference type="Pfam" id="PF17910">
    <property type="entry name" value="FeoB_Cyto"/>
    <property type="match status" value="1"/>
</dbReference>
<gene>
    <name evidence="18" type="ORF">AUK40_02745</name>
</gene>
<dbReference type="Gene3D" id="3.40.50.300">
    <property type="entry name" value="P-loop containing nucleotide triphosphate hydrolases"/>
    <property type="match status" value="1"/>
</dbReference>
<name>A0A1J5ILQ3_9BACT</name>
<dbReference type="InterPro" id="IPR041069">
    <property type="entry name" value="FeoB_Cyto"/>
</dbReference>
<feature type="transmembrane region" description="Helical" evidence="16">
    <location>
        <begin position="422"/>
        <end position="443"/>
    </location>
</feature>
<feature type="binding site" evidence="15">
    <location>
        <position position="29"/>
    </location>
    <ligand>
        <name>Mg(2+)</name>
        <dbReference type="ChEBI" id="CHEBI:18420"/>
        <label>2</label>
    </ligand>
</feature>
<keyword evidence="2 16" id="KW-0813">Transport</keyword>
<dbReference type="Pfam" id="PF07664">
    <property type="entry name" value="FeoB_C"/>
    <property type="match status" value="1"/>
</dbReference>
<keyword evidence="9" id="KW-0406">Ion transport</keyword>
<feature type="binding site" evidence="15">
    <location>
        <position position="26"/>
    </location>
    <ligand>
        <name>Mg(2+)</name>
        <dbReference type="ChEBI" id="CHEBI:18420"/>
        <label>2</label>
    </ligand>
</feature>
<dbReference type="Pfam" id="PF02421">
    <property type="entry name" value="FeoB_N"/>
    <property type="match status" value="1"/>
</dbReference>
<dbReference type="GO" id="GO:0005886">
    <property type="term" value="C:plasma membrane"/>
    <property type="evidence" value="ECO:0007669"/>
    <property type="project" value="UniProtKB-SubCell"/>
</dbReference>
<feature type="transmembrane region" description="Helical" evidence="16">
    <location>
        <begin position="314"/>
        <end position="331"/>
    </location>
</feature>
<evidence type="ECO:0000256" key="14">
    <source>
        <dbReference type="PIRSR" id="PIRSR603373-1"/>
    </source>
</evidence>
<dbReference type="PANTHER" id="PTHR43185:SF1">
    <property type="entry name" value="FE(2+) TRANSPORTER FEOB"/>
    <property type="match status" value="1"/>
</dbReference>
<evidence type="ECO:0000313" key="18">
    <source>
        <dbReference type="EMBL" id="OIP97651.1"/>
    </source>
</evidence>
<dbReference type="STRING" id="1817892.AUK40_02745"/>
<protein>
    <recommendedName>
        <fullName evidence="12 13">Ferrous iron transport protein B</fullName>
    </recommendedName>
</protein>
<keyword evidence="5 16" id="KW-0812">Transmembrane</keyword>
<comment type="subcellular location">
    <subcellularLocation>
        <location evidence="16">Cell inner membrane</location>
        <topology evidence="16">Multi-pass membrane protein</topology>
    </subcellularLocation>
    <subcellularLocation>
        <location evidence="1">Cell membrane</location>
        <topology evidence="1">Multi-pass membrane protein</topology>
    </subcellularLocation>
</comment>
<feature type="domain" description="FeoB-type G" evidence="17">
    <location>
        <begin position="7"/>
        <end position="169"/>
    </location>
</feature>
<evidence type="ECO:0000256" key="4">
    <source>
        <dbReference type="ARBA" id="ARBA00022496"/>
    </source>
</evidence>
<keyword evidence="15" id="KW-0460">Magnesium</keyword>
<evidence type="ECO:0000256" key="7">
    <source>
        <dbReference type="ARBA" id="ARBA00022989"/>
    </source>
</evidence>
<dbReference type="PROSITE" id="PS51711">
    <property type="entry name" value="G_FEOB"/>
    <property type="match status" value="1"/>
</dbReference>
<dbReference type="InterPro" id="IPR006073">
    <property type="entry name" value="GTP-bd"/>
</dbReference>
<evidence type="ECO:0000256" key="3">
    <source>
        <dbReference type="ARBA" id="ARBA00022475"/>
    </source>
</evidence>
<dbReference type="GO" id="GO:0005525">
    <property type="term" value="F:GTP binding"/>
    <property type="evidence" value="ECO:0007669"/>
    <property type="project" value="UniProtKB-KW"/>
</dbReference>
<evidence type="ECO:0000256" key="11">
    <source>
        <dbReference type="ARBA" id="ARBA00023136"/>
    </source>
</evidence>
<feature type="transmembrane region" description="Helical" evidence="16">
    <location>
        <begin position="288"/>
        <end position="308"/>
    </location>
</feature>
<dbReference type="GO" id="GO:0046872">
    <property type="term" value="F:metal ion binding"/>
    <property type="evidence" value="ECO:0007669"/>
    <property type="project" value="UniProtKB-KW"/>
</dbReference>
<evidence type="ECO:0000256" key="15">
    <source>
        <dbReference type="PIRSR" id="PIRSR603373-2"/>
    </source>
</evidence>
<keyword evidence="10 14" id="KW-0342">GTP-binding</keyword>
<keyword evidence="3" id="KW-1003">Cell membrane</keyword>
<keyword evidence="4 16" id="KW-0410">Iron transport</keyword>
<accession>A0A1J5ILQ3</accession>
<dbReference type="InterPro" id="IPR050860">
    <property type="entry name" value="FeoB_GTPase"/>
</dbReference>
<feature type="transmembrane region" description="Helical" evidence="16">
    <location>
        <begin position="569"/>
        <end position="592"/>
    </location>
</feature>
<feature type="binding site" evidence="14">
    <location>
        <begin position="60"/>
        <end position="63"/>
    </location>
    <ligand>
        <name>GTP</name>
        <dbReference type="ChEBI" id="CHEBI:37565"/>
        <label>1</label>
    </ligand>
</feature>
<evidence type="ECO:0000256" key="16">
    <source>
        <dbReference type="RuleBase" id="RU362098"/>
    </source>
</evidence>
<feature type="transmembrane region" description="Helical" evidence="16">
    <location>
        <begin position="455"/>
        <end position="475"/>
    </location>
</feature>
<dbReference type="InterPro" id="IPR003373">
    <property type="entry name" value="Fe2_transport_prot-B"/>
</dbReference>
<keyword evidence="11 16" id="KW-0472">Membrane</keyword>
<feature type="binding site" evidence="14">
    <location>
        <begin position="39"/>
        <end position="43"/>
    </location>
    <ligand>
        <name>GTP</name>
        <dbReference type="ChEBI" id="CHEBI:37565"/>
        <label>1</label>
    </ligand>
</feature>
<comment type="caution">
    <text evidence="18">The sequence shown here is derived from an EMBL/GenBank/DDBJ whole genome shotgun (WGS) entry which is preliminary data.</text>
</comment>
<dbReference type="Gene3D" id="1.10.287.1770">
    <property type="match status" value="1"/>
</dbReference>
<keyword evidence="6 14" id="KW-0547">Nucleotide-binding</keyword>
<dbReference type="InterPro" id="IPR011640">
    <property type="entry name" value="Fe2_transport_prot_B_C"/>
</dbReference>
<evidence type="ECO:0000313" key="19">
    <source>
        <dbReference type="Proteomes" id="UP000183245"/>
    </source>
</evidence>
<keyword evidence="15" id="KW-0479">Metal-binding</keyword>
<comment type="similarity">
    <text evidence="16">Belongs to the TRAFAC class TrmE-Era-EngA-EngB-Septin-like GTPase superfamily. FeoB GTPase (TC 9.A.8) family.</text>
</comment>
<dbReference type="InterPro" id="IPR011642">
    <property type="entry name" value="Gate_dom"/>
</dbReference>
<proteinExistence type="inferred from homology"/>
<evidence type="ECO:0000256" key="13">
    <source>
        <dbReference type="NCBIfam" id="TIGR00437"/>
    </source>
</evidence>
<reference evidence="18 19" key="1">
    <citation type="journal article" date="2016" name="Environ. Microbiol.">
        <title>Genomic resolution of a cold subsurface aquifer community provides metabolic insights for novel microbes adapted to high CO concentrations.</title>
        <authorList>
            <person name="Probst A.J."/>
            <person name="Castelle C.J."/>
            <person name="Singh A."/>
            <person name="Brown C.T."/>
            <person name="Anantharaman K."/>
            <person name="Sharon I."/>
            <person name="Hug L.A."/>
            <person name="Burstein D."/>
            <person name="Emerson J.B."/>
            <person name="Thomas B.C."/>
            <person name="Banfield J.F."/>
        </authorList>
    </citation>
    <scope>NUCLEOTIDE SEQUENCE [LARGE SCALE GENOMIC DNA]</scope>
    <source>
        <strain evidence="18">CG2_30_54_11</strain>
    </source>
</reference>
<feature type="transmembrane region" description="Helical" evidence="16">
    <location>
        <begin position="343"/>
        <end position="368"/>
    </location>
</feature>
<evidence type="ECO:0000259" key="17">
    <source>
        <dbReference type="PROSITE" id="PS51711"/>
    </source>
</evidence>